<dbReference type="GO" id="GO:0052615">
    <property type="term" value="F:ent-kaurene oxidase activity"/>
    <property type="evidence" value="ECO:0007669"/>
    <property type="project" value="InterPro"/>
</dbReference>
<dbReference type="GO" id="GO:0016709">
    <property type="term" value="F:oxidoreductase activity, acting on paired donors, with incorporation or reduction of molecular oxygen, NAD(P)H as one donor, and incorporation of one atom of oxygen"/>
    <property type="evidence" value="ECO:0007669"/>
    <property type="project" value="TreeGrafter"/>
</dbReference>
<dbReference type="GO" id="GO:0009707">
    <property type="term" value="C:chloroplast outer membrane"/>
    <property type="evidence" value="ECO:0007669"/>
    <property type="project" value="TreeGrafter"/>
</dbReference>
<sequence>METTMQQFLNSSSSAWFAAAAVLAAALFGIPLFFISRRHEKKRSSGSLLLPPPEIPGLPLLGNLLQLKEKKPFKAFTKWAEEYGPIYSIKTGANKMVVLNSADVAKEAMVTKYSSISTRKLSKALMVLTGGKTMVAVSDYNDFYKNAKRNLLNSTLGGNALKRHRVHRDALIDGVSERFRVHAGGGHASEPVDFRGVFQSELFGLSMKQAVGEDVESVHVEELGRTASRDEIFRILVEDQMEGAIEVDWRDFFPYLRWIPNKGFTDKIHRVHRNTMAVMKALVERHKQRFATGVEMNKSYLQHLLFEADFAPSEEQVRMLVWESIIEASDTTFVTTEWAMYELSKHPQIQ</sequence>
<dbReference type="GO" id="GO:0010241">
    <property type="term" value="P:ent-kaurene oxidation to kaurenoic acid"/>
    <property type="evidence" value="ECO:0007669"/>
    <property type="project" value="InterPro"/>
</dbReference>
<dbReference type="GO" id="GO:0009686">
    <property type="term" value="P:gibberellin biosynthetic process"/>
    <property type="evidence" value="ECO:0007669"/>
    <property type="project" value="InterPro"/>
</dbReference>
<evidence type="ECO:0000256" key="1">
    <source>
        <dbReference type="ARBA" id="ARBA00004167"/>
    </source>
</evidence>
<dbReference type="GO" id="GO:0020037">
    <property type="term" value="F:heme binding"/>
    <property type="evidence" value="ECO:0007669"/>
    <property type="project" value="InterPro"/>
</dbReference>
<evidence type="ECO:0000256" key="5">
    <source>
        <dbReference type="ARBA" id="ARBA00023002"/>
    </source>
</evidence>
<name>S8D5G5_9LAMI</name>
<protein>
    <recommendedName>
        <fullName evidence="10">Ent-kaurene oxidase</fullName>
    </recommendedName>
</protein>
<gene>
    <name evidence="8" type="ORF">M569_16959</name>
</gene>
<organism evidence="8 9">
    <name type="scientific">Genlisea aurea</name>
    <dbReference type="NCBI Taxonomy" id="192259"/>
    <lineage>
        <taxon>Eukaryota</taxon>
        <taxon>Viridiplantae</taxon>
        <taxon>Streptophyta</taxon>
        <taxon>Embryophyta</taxon>
        <taxon>Tracheophyta</taxon>
        <taxon>Spermatophyta</taxon>
        <taxon>Magnoliopsida</taxon>
        <taxon>eudicotyledons</taxon>
        <taxon>Gunneridae</taxon>
        <taxon>Pentapetalae</taxon>
        <taxon>asterids</taxon>
        <taxon>lamiids</taxon>
        <taxon>Lamiales</taxon>
        <taxon>Lentibulariaceae</taxon>
        <taxon>Genlisea</taxon>
    </lineage>
</organism>
<accession>S8D5G5</accession>
<dbReference type="PANTHER" id="PTHR47283:SF1">
    <property type="entry name" value="ENT-KAURENE OXIDASE, CHLOROPLASTIC"/>
    <property type="match status" value="1"/>
</dbReference>
<evidence type="ECO:0000256" key="7">
    <source>
        <dbReference type="SAM" id="Phobius"/>
    </source>
</evidence>
<keyword evidence="6 7" id="KW-0472">Membrane</keyword>
<keyword evidence="4 7" id="KW-1133">Transmembrane helix</keyword>
<evidence type="ECO:0000256" key="6">
    <source>
        <dbReference type="ARBA" id="ARBA00023136"/>
    </source>
</evidence>
<dbReference type="PRINTS" id="PR00463">
    <property type="entry name" value="EP450I"/>
</dbReference>
<evidence type="ECO:0000313" key="8">
    <source>
        <dbReference type="EMBL" id="EPS57858.1"/>
    </source>
</evidence>
<dbReference type="InterPro" id="IPR002401">
    <property type="entry name" value="Cyt_P450_E_grp-I"/>
</dbReference>
<dbReference type="InterPro" id="IPR001128">
    <property type="entry name" value="Cyt_P450"/>
</dbReference>
<dbReference type="Gene3D" id="1.10.630.10">
    <property type="entry name" value="Cytochrome P450"/>
    <property type="match status" value="1"/>
</dbReference>
<dbReference type="PANTHER" id="PTHR47283">
    <property type="entry name" value="ENT-KAURENE OXIDASE, CHLOROPLASTIC"/>
    <property type="match status" value="1"/>
</dbReference>
<dbReference type="GO" id="GO:0005783">
    <property type="term" value="C:endoplasmic reticulum"/>
    <property type="evidence" value="ECO:0007669"/>
    <property type="project" value="TreeGrafter"/>
</dbReference>
<proteinExistence type="inferred from homology"/>
<dbReference type="GO" id="GO:0005506">
    <property type="term" value="F:iron ion binding"/>
    <property type="evidence" value="ECO:0007669"/>
    <property type="project" value="InterPro"/>
</dbReference>
<comment type="similarity">
    <text evidence="2">Belongs to the cytochrome P450 family.</text>
</comment>
<dbReference type="Proteomes" id="UP000015453">
    <property type="component" value="Unassembled WGS sequence"/>
</dbReference>
<dbReference type="InterPro" id="IPR036396">
    <property type="entry name" value="Cyt_P450_sf"/>
</dbReference>
<dbReference type="AlphaFoldDB" id="S8D5G5"/>
<evidence type="ECO:0000313" key="9">
    <source>
        <dbReference type="Proteomes" id="UP000015453"/>
    </source>
</evidence>
<reference evidence="8 9" key="1">
    <citation type="journal article" date="2013" name="BMC Genomics">
        <title>The miniature genome of a carnivorous plant Genlisea aurea contains a low number of genes and short non-coding sequences.</title>
        <authorList>
            <person name="Leushkin E.V."/>
            <person name="Sutormin R.A."/>
            <person name="Nabieva E.R."/>
            <person name="Penin A.A."/>
            <person name="Kondrashov A.S."/>
            <person name="Logacheva M.D."/>
        </authorList>
    </citation>
    <scope>NUCLEOTIDE SEQUENCE [LARGE SCALE GENOMIC DNA]</scope>
</reference>
<evidence type="ECO:0000256" key="2">
    <source>
        <dbReference type="ARBA" id="ARBA00010617"/>
    </source>
</evidence>
<dbReference type="Pfam" id="PF00067">
    <property type="entry name" value="p450"/>
    <property type="match status" value="1"/>
</dbReference>
<feature type="non-terminal residue" evidence="8">
    <location>
        <position position="350"/>
    </location>
</feature>
<dbReference type="OrthoDB" id="2789670at2759"/>
<comment type="caution">
    <text evidence="8">The sequence shown here is derived from an EMBL/GenBank/DDBJ whole genome shotgun (WGS) entry which is preliminary data.</text>
</comment>
<dbReference type="SUPFAM" id="SSF48264">
    <property type="entry name" value="Cytochrome P450"/>
    <property type="match status" value="1"/>
</dbReference>
<keyword evidence="3 7" id="KW-0812">Transmembrane</keyword>
<dbReference type="EMBL" id="AUSU01009768">
    <property type="protein sequence ID" value="EPS57858.1"/>
    <property type="molecule type" value="Genomic_DNA"/>
</dbReference>
<dbReference type="InterPro" id="IPR044225">
    <property type="entry name" value="KO_chloroplastic"/>
</dbReference>
<evidence type="ECO:0000256" key="4">
    <source>
        <dbReference type="ARBA" id="ARBA00022989"/>
    </source>
</evidence>
<keyword evidence="5" id="KW-0560">Oxidoreductase</keyword>
<evidence type="ECO:0008006" key="10">
    <source>
        <dbReference type="Google" id="ProtNLM"/>
    </source>
</evidence>
<feature type="transmembrane region" description="Helical" evidence="7">
    <location>
        <begin position="15"/>
        <end position="35"/>
    </location>
</feature>
<evidence type="ECO:0000256" key="3">
    <source>
        <dbReference type="ARBA" id="ARBA00022692"/>
    </source>
</evidence>
<comment type="subcellular location">
    <subcellularLocation>
        <location evidence="1">Membrane</location>
        <topology evidence="1">Single-pass membrane protein</topology>
    </subcellularLocation>
</comment>
<keyword evidence="9" id="KW-1185">Reference proteome</keyword>